<dbReference type="PANTHER" id="PTHR43586:SF8">
    <property type="entry name" value="CYSTEINE DESULFURASE 1, CHLOROPLASTIC"/>
    <property type="match status" value="1"/>
</dbReference>
<dbReference type="InterPro" id="IPR015424">
    <property type="entry name" value="PyrdxlP-dep_Trfase"/>
</dbReference>
<evidence type="ECO:0000256" key="7">
    <source>
        <dbReference type="RuleBase" id="RU004504"/>
    </source>
</evidence>
<comment type="cofactor">
    <cofactor evidence="1 7">
        <name>pyridoxal 5'-phosphate</name>
        <dbReference type="ChEBI" id="CHEBI:597326"/>
    </cofactor>
</comment>
<dbReference type="InterPro" id="IPR000192">
    <property type="entry name" value="Aminotrans_V_dom"/>
</dbReference>
<dbReference type="eggNOG" id="COG0520">
    <property type="taxonomic scope" value="Bacteria"/>
</dbReference>
<comment type="function">
    <text evidence="8">Catalyzes the removal of elemental sulfur and selenium atoms from L-cysteine, L-cystine, L-selenocysteine, and L-selenocystine to produce L-alanine.</text>
</comment>
<dbReference type="PANTHER" id="PTHR43586">
    <property type="entry name" value="CYSTEINE DESULFURASE"/>
    <property type="match status" value="1"/>
</dbReference>
<evidence type="ECO:0000256" key="3">
    <source>
        <dbReference type="ARBA" id="ARBA00012239"/>
    </source>
</evidence>
<dbReference type="PROSITE" id="PS00595">
    <property type="entry name" value="AA_TRANSFER_CLASS_5"/>
    <property type="match status" value="1"/>
</dbReference>
<dbReference type="STRING" id="545619.SAMN04489860_1892"/>
<evidence type="ECO:0000313" key="11">
    <source>
        <dbReference type="Proteomes" id="UP000185663"/>
    </source>
</evidence>
<dbReference type="RefSeq" id="WP_083372351.1">
    <property type="nucleotide sequence ID" value="NZ_LT629776.1"/>
</dbReference>
<evidence type="ECO:0000256" key="1">
    <source>
        <dbReference type="ARBA" id="ARBA00001933"/>
    </source>
</evidence>
<dbReference type="InterPro" id="IPR020578">
    <property type="entry name" value="Aminotrans_V_PyrdxlP_BS"/>
</dbReference>
<sequence>MTTTVGTSHLDHCPTYGALSARELAAVRADFPLLERTVRQGRPLVYLDSAATSQKPTAVLDAEQDFYERRNAAVHRGAHQLAEEATEAFEGARAEVARFVGADVGEIVWTSGATAAINLVAYALSNATLGRGGAAAQRFALAPGDEIVITEAEHHANIVPWQELAARTGATVTYLPVDDEGRIDTSVVDRVITERARVVAFTHASNVTGAITDVAPIVRRAREVGALTVLDACQSVPHLPVDLHELGVDFAAFSGHKMMGPTGVGVLYGRRELLEALPPVTTGGSMIEVVTMTESTYMAPPQRFEAGTQMVAQAVALGAAAQYLGELGMDAIAAHEREMAAELLKIADLPGIRVVGPTDPENRLAVVSFVVEGVHAHDVGQILDDAGIAVRVGHHCAQPLHRRFGIVSTARASAAVYTSAQDVAAFRESLAGVRTFFGVND</sequence>
<dbReference type="SUPFAM" id="SSF53383">
    <property type="entry name" value="PLP-dependent transferases"/>
    <property type="match status" value="1"/>
</dbReference>
<dbReference type="InterPro" id="IPR015422">
    <property type="entry name" value="PyrdxlP-dep_Trfase_small"/>
</dbReference>
<dbReference type="AlphaFoldDB" id="A0A1H1TFY1"/>
<dbReference type="GO" id="GO:0030170">
    <property type="term" value="F:pyridoxal phosphate binding"/>
    <property type="evidence" value="ECO:0007669"/>
    <property type="project" value="UniProtKB-UniRule"/>
</dbReference>
<name>A0A1H1TFY1_9CELL</name>
<dbReference type="CDD" id="cd06453">
    <property type="entry name" value="SufS_like"/>
    <property type="match status" value="1"/>
</dbReference>
<keyword evidence="11" id="KW-1185">Reference proteome</keyword>
<dbReference type="Gene3D" id="3.40.640.10">
    <property type="entry name" value="Type I PLP-dependent aspartate aminotransferase-like (Major domain)"/>
    <property type="match status" value="1"/>
</dbReference>
<reference evidence="10 11" key="1">
    <citation type="submission" date="2016-10" db="EMBL/GenBank/DDBJ databases">
        <authorList>
            <person name="de Groot N.N."/>
        </authorList>
    </citation>
    <scope>NUCLEOTIDE SEQUENCE [LARGE SCALE GENOMIC DNA]</scope>
    <source>
        <strain evidence="10 11">DSM 22126</strain>
    </source>
</reference>
<dbReference type="NCBIfam" id="TIGR01979">
    <property type="entry name" value="sufS"/>
    <property type="match status" value="1"/>
</dbReference>
<dbReference type="OrthoDB" id="9804366at2"/>
<dbReference type="Pfam" id="PF00266">
    <property type="entry name" value="Aminotran_5"/>
    <property type="match status" value="1"/>
</dbReference>
<keyword evidence="4 8" id="KW-0808">Transferase</keyword>
<evidence type="ECO:0000313" key="10">
    <source>
        <dbReference type="EMBL" id="SDS59167.1"/>
    </source>
</evidence>
<comment type="similarity">
    <text evidence="2 8">Belongs to the class-V pyridoxal-phosphate-dependent aminotransferase family. Csd subfamily.</text>
</comment>
<evidence type="ECO:0000256" key="5">
    <source>
        <dbReference type="ARBA" id="ARBA00022898"/>
    </source>
</evidence>
<dbReference type="EC" id="2.8.1.7" evidence="3 8"/>
<keyword evidence="10" id="KW-0456">Lyase</keyword>
<evidence type="ECO:0000256" key="4">
    <source>
        <dbReference type="ARBA" id="ARBA00022679"/>
    </source>
</evidence>
<organism evidence="10 11">
    <name type="scientific">Paraoerskovia marina</name>
    <dbReference type="NCBI Taxonomy" id="545619"/>
    <lineage>
        <taxon>Bacteria</taxon>
        <taxon>Bacillati</taxon>
        <taxon>Actinomycetota</taxon>
        <taxon>Actinomycetes</taxon>
        <taxon>Micrococcales</taxon>
        <taxon>Cellulomonadaceae</taxon>
        <taxon>Paraoerskovia</taxon>
    </lineage>
</organism>
<dbReference type="EMBL" id="LT629776">
    <property type="protein sequence ID" value="SDS59167.1"/>
    <property type="molecule type" value="Genomic_DNA"/>
</dbReference>
<protein>
    <recommendedName>
        <fullName evidence="3 8">Cysteine desulfurase</fullName>
        <ecNumber evidence="3 8">2.8.1.7</ecNumber>
    </recommendedName>
</protein>
<comment type="catalytic activity">
    <reaction evidence="6 8">
        <text>(sulfur carrier)-H + L-cysteine = (sulfur carrier)-SH + L-alanine</text>
        <dbReference type="Rhea" id="RHEA:43892"/>
        <dbReference type="Rhea" id="RHEA-COMP:14737"/>
        <dbReference type="Rhea" id="RHEA-COMP:14739"/>
        <dbReference type="ChEBI" id="CHEBI:29917"/>
        <dbReference type="ChEBI" id="CHEBI:35235"/>
        <dbReference type="ChEBI" id="CHEBI:57972"/>
        <dbReference type="ChEBI" id="CHEBI:64428"/>
        <dbReference type="EC" id="2.8.1.7"/>
    </reaction>
</comment>
<evidence type="ECO:0000256" key="6">
    <source>
        <dbReference type="ARBA" id="ARBA00050776"/>
    </source>
</evidence>
<keyword evidence="5 8" id="KW-0663">Pyridoxal phosphate</keyword>
<dbReference type="Proteomes" id="UP000185663">
    <property type="component" value="Chromosome I"/>
</dbReference>
<accession>A0A1H1TFY1</accession>
<dbReference type="Gene3D" id="3.90.1150.10">
    <property type="entry name" value="Aspartate Aminotransferase, domain 1"/>
    <property type="match status" value="1"/>
</dbReference>
<feature type="domain" description="Aminotransferase class V" evidence="9">
    <location>
        <begin position="45"/>
        <end position="426"/>
    </location>
</feature>
<proteinExistence type="inferred from homology"/>
<evidence type="ECO:0000259" key="9">
    <source>
        <dbReference type="Pfam" id="PF00266"/>
    </source>
</evidence>
<dbReference type="InterPro" id="IPR015421">
    <property type="entry name" value="PyrdxlP-dep_Trfase_major"/>
</dbReference>
<dbReference type="InterPro" id="IPR010970">
    <property type="entry name" value="Cys_dSase_SufS"/>
</dbReference>
<gene>
    <name evidence="10" type="ORF">SAMN04489860_1892</name>
</gene>
<evidence type="ECO:0000256" key="8">
    <source>
        <dbReference type="RuleBase" id="RU004506"/>
    </source>
</evidence>
<evidence type="ECO:0000256" key="2">
    <source>
        <dbReference type="ARBA" id="ARBA00010447"/>
    </source>
</evidence>
<dbReference type="GO" id="GO:0016829">
    <property type="term" value="F:lyase activity"/>
    <property type="evidence" value="ECO:0007669"/>
    <property type="project" value="UniProtKB-KW"/>
</dbReference>
<dbReference type="GO" id="GO:0006534">
    <property type="term" value="P:cysteine metabolic process"/>
    <property type="evidence" value="ECO:0007669"/>
    <property type="project" value="UniProtKB-UniRule"/>
</dbReference>
<dbReference type="GO" id="GO:0031071">
    <property type="term" value="F:cysteine desulfurase activity"/>
    <property type="evidence" value="ECO:0007669"/>
    <property type="project" value="UniProtKB-UniRule"/>
</dbReference>